<dbReference type="RefSeq" id="WP_012383551.1">
    <property type="nucleotide sequence ID" value="NC_010581.1"/>
</dbReference>
<reference evidence="4 5" key="2">
    <citation type="journal article" date="2010" name="J. Bacteriol.">
        <title>Complete genome sequence of Beijerinckia indica subsp. indica.</title>
        <authorList>
            <person name="Tamas I."/>
            <person name="Dedysh S.N."/>
            <person name="Liesack W."/>
            <person name="Stott M.B."/>
            <person name="Alam M."/>
            <person name="Murrell J.C."/>
            <person name="Dunfield P.F."/>
        </authorList>
    </citation>
    <scope>NUCLEOTIDE SEQUENCE [LARGE SCALE GENOMIC DNA]</scope>
    <source>
        <strain evidence="5">ATCC 9039 / DSM 1715 / NCIMB 8712</strain>
    </source>
</reference>
<dbReference type="GO" id="GO:0006508">
    <property type="term" value="P:proteolysis"/>
    <property type="evidence" value="ECO:0007669"/>
    <property type="project" value="UniProtKB-UniRule"/>
</dbReference>
<dbReference type="eggNOG" id="COG2317">
    <property type="taxonomic scope" value="Bacteria"/>
</dbReference>
<dbReference type="PANTHER" id="PTHR34217">
    <property type="entry name" value="METAL-DEPENDENT CARBOXYPEPTIDASE"/>
    <property type="match status" value="1"/>
</dbReference>
<dbReference type="AlphaFoldDB" id="B2IF02"/>
<dbReference type="Gene3D" id="1.10.1370.30">
    <property type="match status" value="1"/>
</dbReference>
<dbReference type="PROSITE" id="PS52034">
    <property type="entry name" value="PEPTIDASE_M32"/>
    <property type="match status" value="1"/>
</dbReference>
<feature type="binding site" evidence="2">
    <location>
        <position position="268"/>
    </location>
    <ligand>
        <name>Zn(2+)</name>
        <dbReference type="ChEBI" id="CHEBI:29105"/>
        <note>catalytic</note>
    </ligand>
</feature>
<comment type="cofactor">
    <cofactor evidence="2">
        <name>Zn(2+)</name>
        <dbReference type="ChEBI" id="CHEBI:29105"/>
    </cofactor>
    <text evidence="2">Binds 1 zinc ion per subunit.</text>
</comment>
<keyword evidence="1" id="KW-0645">Protease</keyword>
<evidence type="ECO:0000256" key="1">
    <source>
        <dbReference type="PIRNR" id="PIRNR006615"/>
    </source>
</evidence>
<dbReference type="PRINTS" id="PR00998">
    <property type="entry name" value="CRBOXYPTASET"/>
</dbReference>
<evidence type="ECO:0000313" key="4">
    <source>
        <dbReference type="EMBL" id="ACB94193.1"/>
    </source>
</evidence>
<keyword evidence="2" id="KW-0862">Zinc</keyword>
<dbReference type="STRING" id="395963.Bind_0541"/>
<sequence>MTSYHALEQQFARIDKIKDVIGLLNWDTETIMPDGAAEGRSEQLSTLEGMAHRLLVSAETGELLDKAEAAADGLDDWQSANLREMRRLYFHAAAIPEELVEANSKAVSRSLMAWRQARKNSDFAALLPYLKEVLDLQRRIGQIKGEALGLSPYDALLDTYEPGMRQAKIDLLFTNLRAELPSLIQEAQARQASLPPTEALTGPFPIDLQRGLGKKLMAAVGFDFERGRLDISLHPFCGGATDDVRITSRYDEERFISGLMGVLHETGHALYEQGRPEAWRHQPVGAARGMALHESQSLLIEMQACRSRAFVHYLAPLLRETFQGDGAAWSADNLYRDLTTVKPGFIRVDADEVTYPAHVLLRYDLEKAMINGDLRLEDLPGAFNEGMKTLLGLTVPNDGLGCLQDIHWPGGSWGYFPTYTLGAMAAAQLFDAASRAEPDVLPGIGRGDFGPLRSWLSAHVHRKGSLLEMDELLIAATGRPLGAEAFQKHLRTRYLEDRHQA</sequence>
<accession>B2IF02</accession>
<gene>
    <name evidence="4" type="ordered locus">Bind_0541</name>
</gene>
<feature type="binding site" evidence="2">
    <location>
        <position position="294"/>
    </location>
    <ligand>
        <name>Zn(2+)</name>
        <dbReference type="ChEBI" id="CHEBI:29105"/>
        <note>catalytic</note>
    </ligand>
</feature>
<dbReference type="Proteomes" id="UP000001695">
    <property type="component" value="Chromosome"/>
</dbReference>
<comment type="catalytic activity">
    <reaction evidence="1">
        <text>Release of a C-terminal amino acid with broad specificity, except for -Pro.</text>
        <dbReference type="EC" id="3.4.17.19"/>
    </reaction>
</comment>
<keyword evidence="1" id="KW-0482">Metalloprotease</keyword>
<dbReference type="EC" id="3.4.17.19" evidence="1"/>
<dbReference type="PIRSF" id="PIRSF006615">
    <property type="entry name" value="Zn_crbxpep_Taq"/>
    <property type="match status" value="1"/>
</dbReference>
<organism evidence="4 5">
    <name type="scientific">Beijerinckia indica subsp. indica (strain ATCC 9039 / DSM 1715 / NCIMB 8712)</name>
    <dbReference type="NCBI Taxonomy" id="395963"/>
    <lineage>
        <taxon>Bacteria</taxon>
        <taxon>Pseudomonadati</taxon>
        <taxon>Pseudomonadota</taxon>
        <taxon>Alphaproteobacteria</taxon>
        <taxon>Hyphomicrobiales</taxon>
        <taxon>Beijerinckiaceae</taxon>
        <taxon>Beijerinckia</taxon>
    </lineage>
</organism>
<evidence type="ECO:0000313" key="5">
    <source>
        <dbReference type="Proteomes" id="UP000001695"/>
    </source>
</evidence>
<comment type="similarity">
    <text evidence="1">Belongs to the peptidase M32 family.</text>
</comment>
<dbReference type="EMBL" id="CP001016">
    <property type="protein sequence ID" value="ACB94193.1"/>
    <property type="molecule type" value="Genomic_DNA"/>
</dbReference>
<keyword evidence="1 4" id="KW-0121">Carboxypeptidase</keyword>
<dbReference type="KEGG" id="bid:Bind_0541"/>
<reference evidence="5" key="1">
    <citation type="submission" date="2008-03" db="EMBL/GenBank/DDBJ databases">
        <title>Complete sequence of chromosome of Beijerinckia indica subsp. indica ATCC 9039.</title>
        <authorList>
            <consortium name="US DOE Joint Genome Institute"/>
            <person name="Copeland A."/>
            <person name="Lucas S."/>
            <person name="Lapidus A."/>
            <person name="Glavina del Rio T."/>
            <person name="Dalin E."/>
            <person name="Tice H."/>
            <person name="Bruce D."/>
            <person name="Goodwin L."/>
            <person name="Pitluck S."/>
            <person name="LaButti K."/>
            <person name="Schmutz J."/>
            <person name="Larimer F."/>
            <person name="Land M."/>
            <person name="Hauser L."/>
            <person name="Kyrpides N."/>
            <person name="Mikhailova N."/>
            <person name="Dunfield P.F."/>
            <person name="Dedysh S.N."/>
            <person name="Liesack W."/>
            <person name="Saw J.H."/>
            <person name="Alam M."/>
            <person name="Chen Y."/>
            <person name="Murrell J.C."/>
            <person name="Richardson P."/>
        </authorList>
    </citation>
    <scope>NUCLEOTIDE SEQUENCE [LARGE SCALE GENOMIC DNA]</scope>
    <source>
        <strain evidence="5">ATCC 9039 / DSM 1715 / NCIMB 8712</strain>
    </source>
</reference>
<evidence type="ECO:0000256" key="3">
    <source>
        <dbReference type="PIRSR" id="PIRSR006615-2"/>
    </source>
</evidence>
<feature type="binding site" evidence="2">
    <location>
        <position position="264"/>
    </location>
    <ligand>
        <name>Zn(2+)</name>
        <dbReference type="ChEBI" id="CHEBI:29105"/>
        <note>catalytic</note>
    </ligand>
</feature>
<name>B2IF02_BEII9</name>
<feature type="active site" description="Proton donor/acceptor" evidence="3">
    <location>
        <position position="265"/>
    </location>
</feature>
<dbReference type="GO" id="GO:0046872">
    <property type="term" value="F:metal ion binding"/>
    <property type="evidence" value="ECO:0007669"/>
    <property type="project" value="UniProtKB-KW"/>
</dbReference>
<dbReference type="Pfam" id="PF02074">
    <property type="entry name" value="Peptidase_M32"/>
    <property type="match status" value="1"/>
</dbReference>
<dbReference type="HOGENOM" id="CLU_032916_1_0_5"/>
<keyword evidence="1 4" id="KW-0378">Hydrolase</keyword>
<dbReference type="SUPFAM" id="SSF55486">
    <property type="entry name" value="Metalloproteases ('zincins'), catalytic domain"/>
    <property type="match status" value="1"/>
</dbReference>
<comment type="function">
    <text evidence="1">Broad specificity carboxypetidase that releases amino acids sequentially from the C-terminus, including neutral, aromatic, polar and basic residues.</text>
</comment>
<keyword evidence="5" id="KW-1185">Reference proteome</keyword>
<dbReference type="PANTHER" id="PTHR34217:SF1">
    <property type="entry name" value="CARBOXYPEPTIDASE 1"/>
    <property type="match status" value="1"/>
</dbReference>
<dbReference type="InterPro" id="IPR001333">
    <property type="entry name" value="Peptidase_M32_Taq"/>
</dbReference>
<protein>
    <recommendedName>
        <fullName evidence="1">Metal-dependent carboxypeptidase</fullName>
        <ecNumber evidence="1">3.4.17.19</ecNumber>
    </recommendedName>
</protein>
<dbReference type="CDD" id="cd06460">
    <property type="entry name" value="M32_Taq"/>
    <property type="match status" value="1"/>
</dbReference>
<keyword evidence="1 2" id="KW-0479">Metal-binding</keyword>
<dbReference type="GO" id="GO:0004181">
    <property type="term" value="F:metallocarboxypeptidase activity"/>
    <property type="evidence" value="ECO:0007669"/>
    <property type="project" value="UniProtKB-UniRule"/>
</dbReference>
<dbReference type="OrthoDB" id="9772308at2"/>
<evidence type="ECO:0000256" key="2">
    <source>
        <dbReference type="PIRSR" id="PIRSR006615-1"/>
    </source>
</evidence>
<proteinExistence type="inferred from homology"/>